<reference evidence="9 10" key="1">
    <citation type="submission" date="2025-04" db="UniProtKB">
        <authorList>
            <consortium name="RefSeq"/>
        </authorList>
    </citation>
    <scope>IDENTIFICATION</scope>
</reference>
<name>A0A8B7XGY1_ACAPL</name>
<dbReference type="GO" id="GO:0006887">
    <property type="term" value="P:exocytosis"/>
    <property type="evidence" value="ECO:0007669"/>
    <property type="project" value="UniProtKB-KW"/>
</dbReference>
<dbReference type="RefSeq" id="XP_022079465.1">
    <property type="nucleotide sequence ID" value="XM_022223773.1"/>
</dbReference>
<feature type="coiled-coil region" evidence="5">
    <location>
        <begin position="217"/>
        <end position="244"/>
    </location>
</feature>
<dbReference type="RefSeq" id="XP_022079466.1">
    <property type="nucleotide sequence ID" value="XM_022223774.1"/>
</dbReference>
<dbReference type="Gene3D" id="2.30.29.90">
    <property type="match status" value="1"/>
</dbReference>
<evidence type="ECO:0000256" key="6">
    <source>
        <dbReference type="SAM" id="MobiDB-lite"/>
    </source>
</evidence>
<gene>
    <name evidence="9 10 11" type="primary">LOC110973170</name>
</gene>
<evidence type="ECO:0000256" key="4">
    <source>
        <dbReference type="ARBA" id="ARBA00023054"/>
    </source>
</evidence>
<comment type="similarity">
    <text evidence="1">Belongs to the SEC3 family.</text>
</comment>
<evidence type="ECO:0000256" key="1">
    <source>
        <dbReference type="ARBA" id="ARBA00006518"/>
    </source>
</evidence>
<dbReference type="GO" id="GO:0006893">
    <property type="term" value="P:Golgi to plasma membrane transport"/>
    <property type="evidence" value="ECO:0007669"/>
    <property type="project" value="TreeGrafter"/>
</dbReference>
<accession>A0A8B7XGY1</accession>
<dbReference type="Pfam" id="PF20654">
    <property type="entry name" value="Sec3_C-term"/>
    <property type="match status" value="1"/>
</dbReference>
<dbReference type="GO" id="GO:0005886">
    <property type="term" value="C:plasma membrane"/>
    <property type="evidence" value="ECO:0007669"/>
    <property type="project" value="TreeGrafter"/>
</dbReference>
<evidence type="ECO:0000313" key="11">
    <source>
        <dbReference type="RefSeq" id="XP_022079466.1"/>
    </source>
</evidence>
<feature type="region of interest" description="Disordered" evidence="6">
    <location>
        <begin position="451"/>
        <end position="485"/>
    </location>
</feature>
<organism evidence="8 11">
    <name type="scientific">Acanthaster planci</name>
    <name type="common">Crown-of-thorns starfish</name>
    <dbReference type="NCBI Taxonomy" id="133434"/>
    <lineage>
        <taxon>Eukaryota</taxon>
        <taxon>Metazoa</taxon>
        <taxon>Echinodermata</taxon>
        <taxon>Eleutherozoa</taxon>
        <taxon>Asterozoa</taxon>
        <taxon>Asteroidea</taxon>
        <taxon>Valvatacea</taxon>
        <taxon>Valvatida</taxon>
        <taxon>Acanthasteridae</taxon>
        <taxon>Acanthaster</taxon>
    </lineage>
</organism>
<dbReference type="OrthoDB" id="27109at2759"/>
<evidence type="ECO:0000313" key="9">
    <source>
        <dbReference type="RefSeq" id="XP_022079464.1"/>
    </source>
</evidence>
<keyword evidence="4 5" id="KW-0175">Coiled coil</keyword>
<dbReference type="GO" id="GO:0000145">
    <property type="term" value="C:exocyst"/>
    <property type="evidence" value="ECO:0007669"/>
    <property type="project" value="InterPro"/>
</dbReference>
<evidence type="ECO:0000256" key="2">
    <source>
        <dbReference type="ARBA" id="ARBA00022448"/>
    </source>
</evidence>
<dbReference type="OMA" id="NQHVMSA"/>
<proteinExistence type="inferred from homology"/>
<dbReference type="GO" id="GO:0005546">
    <property type="term" value="F:phosphatidylinositol-4,5-bisphosphate binding"/>
    <property type="evidence" value="ECO:0007669"/>
    <property type="project" value="TreeGrafter"/>
</dbReference>
<dbReference type="RefSeq" id="XP_022079464.1">
    <property type="nucleotide sequence ID" value="XM_022223772.1"/>
</dbReference>
<dbReference type="Proteomes" id="UP000694845">
    <property type="component" value="Unplaced"/>
</dbReference>
<keyword evidence="2" id="KW-0813">Transport</keyword>
<dbReference type="GeneID" id="110973170"/>
<evidence type="ECO:0000313" key="8">
    <source>
        <dbReference type="Proteomes" id="UP000694845"/>
    </source>
</evidence>
<keyword evidence="3" id="KW-0268">Exocytosis</keyword>
<dbReference type="InterPro" id="IPR048628">
    <property type="entry name" value="Sec3_C"/>
</dbReference>
<dbReference type="Pfam" id="PF15277">
    <property type="entry name" value="Sec3-PIP2_bind"/>
    <property type="match status" value="1"/>
</dbReference>
<dbReference type="PANTHER" id="PTHR16092:SF14">
    <property type="entry name" value="EXOCYST COMPLEX COMPONENT 1 ISOFORM X1"/>
    <property type="match status" value="1"/>
</dbReference>
<dbReference type="KEGG" id="aplc:110973170"/>
<dbReference type="AlphaFoldDB" id="A0A8B7XGY1"/>
<dbReference type="PANTHER" id="PTHR16092">
    <property type="entry name" value="SEC3/SYNTAXIN-RELATED"/>
    <property type="match status" value="1"/>
</dbReference>
<evidence type="ECO:0000256" key="5">
    <source>
        <dbReference type="SAM" id="Coils"/>
    </source>
</evidence>
<dbReference type="InterPro" id="IPR019160">
    <property type="entry name" value="Sec3_CC"/>
</dbReference>
<evidence type="ECO:0000259" key="7">
    <source>
        <dbReference type="SMART" id="SM01313"/>
    </source>
</evidence>
<feature type="domain" description="Exocyst complex component Sec3 PIP2-binding N-terminal" evidence="7">
    <location>
        <begin position="31"/>
        <end position="121"/>
    </location>
</feature>
<dbReference type="SMART" id="SM01313">
    <property type="entry name" value="Sec3-PIP2_bind"/>
    <property type="match status" value="1"/>
</dbReference>
<keyword evidence="8" id="KW-1185">Reference proteome</keyword>
<protein>
    <submittedName>
        <fullName evidence="9 10">Exocyst complex component 1-like isoform X1</fullName>
    </submittedName>
</protein>
<evidence type="ECO:0000313" key="10">
    <source>
        <dbReference type="RefSeq" id="XP_022079465.1"/>
    </source>
</evidence>
<sequence length="890" mass="102352">MTAIRHTLQRDVFLPNDERLIGFVHVTKTGKRKKVSFLCATVTTDVPAQVSVHKVKKVDKDTYKKRQSWNLAELRTVDGKDSCIDIPDFDLHFDKCYKWIASNPTEKKSFIETLWKLTQRYLKQLKKPDFVNVNESLLEEFTPVGDQSRAQHSEDDLGTGDDYQVLAAREEADLERMMAECEFAIGNAEAFVERLANDLSVLDGANIHSIIESQQEVARLMHVLDESLREVNKLESDLDEYDRMLEGVRVHMEIMEQKDSMIQIQSQNHSKLIDQLRNIIGQLDLPHQCKMALIDSDLGTPKGILDCTDATKYLQEKMEAELHPGLGKLTAVIEQKDLLTNFQEKFAQRFAIHLNNIFVQQGNMTGADTLTYQTARLALPKHHNFHRDLIPYPELMQWLKKADYTSFKLLSKNYTKSLHKLYSHEISEFFEHAKQALISKTRSMLDPKKFGFGGRGQLQGSTGDLSKAGLKGKGQESQGSEGELTDRQRFDMVFTQILNEIAPMCQAEQDFCAKFFGLDSDTDYVSASGSRHAEHGSAPGGKDFVMEELMGTIDSTPGKQKKEDKKMALLPNSEMREVMTDLFQTLEPELKNFIAFAERMDNFFSVYMLVRIGYQVMASPNKQSSSYLRMVLANCLIEVKRNFDKYIDGIVTSIRETKISRKSKCGILPFVKEFEWFAEQAETVFKGSDRRGDLDKAYSKLIQAHFSAIHKIALEHQKTPSDVVIFENFHHIHGTLSRLKITCLEAERKEAKQKYNDHLQAYIRASLGRPMDKLNQFFEGIQVLVSQGVKEEEMGYQMAFNKQELRKVIREYPGKEVRRGLDNLYKKMEKTLCEEENLMQVAWHLMQEEFIRQYKHFEGLINRCYPGANVTLEFKVEDLLQFFSEIAQSH</sequence>
<dbReference type="InterPro" id="IPR028258">
    <property type="entry name" value="Sec3-PIP2_bind"/>
</dbReference>
<evidence type="ECO:0000256" key="3">
    <source>
        <dbReference type="ARBA" id="ARBA00022483"/>
    </source>
</evidence>
<dbReference type="Pfam" id="PF09763">
    <property type="entry name" value="Sec3_CC"/>
    <property type="match status" value="1"/>
</dbReference>
<dbReference type="CDD" id="cd14683">
    <property type="entry name" value="PH-EXOC1"/>
    <property type="match status" value="1"/>
</dbReference>
<dbReference type="CTD" id="55763"/>